<keyword evidence="1" id="KW-0175">Coiled coil</keyword>
<dbReference type="EMBL" id="CASHTH010004300">
    <property type="protein sequence ID" value="CAI8055743.1"/>
    <property type="molecule type" value="Genomic_DNA"/>
</dbReference>
<evidence type="ECO:0000313" key="4">
    <source>
        <dbReference type="Proteomes" id="UP001174909"/>
    </source>
</evidence>
<dbReference type="InterPro" id="IPR036277">
    <property type="entry name" value="SMC_hinge_sf"/>
</dbReference>
<feature type="region of interest" description="Disordered" evidence="2">
    <location>
        <begin position="427"/>
        <end position="493"/>
    </location>
</feature>
<feature type="region of interest" description="Disordered" evidence="2">
    <location>
        <begin position="206"/>
        <end position="260"/>
    </location>
</feature>
<gene>
    <name evidence="3" type="ORF">GBAR_LOCUS30399</name>
</gene>
<feature type="region of interest" description="Disordered" evidence="2">
    <location>
        <begin position="376"/>
        <end position="413"/>
    </location>
</feature>
<dbReference type="GO" id="GO:0051276">
    <property type="term" value="P:chromosome organization"/>
    <property type="evidence" value="ECO:0007669"/>
    <property type="project" value="InterPro"/>
</dbReference>
<sequence length="493" mass="56250">MTRSVSLAGDVFDPAGTLTGGARASSSSILLHLDQLWSLEQQLREKEAELANVSTQLASLEQLAAKYHELKEEREEKAHEAEVVRVRLEQSSHHRQMEHLRQLKENITQLKETVKEAKVSEKKARKRLDDIQRKMKEFSSHRDAELKAAEEEMARVREEAVGVVREAKTRQQQVEALRMELEELEKSLQSQRLLMEQCSEGISKKMSTVEENQTTESETQASLQEARGRLEDEREAARERNKELQRYDAERREREKEKAGHVLAAKEVEHRVTKFQKHTREAAAKVESLLTHYEWIATDRQYFGQPNTAYDFQANDPKEASRRMEKLKEQKEKLSKTVNMRAMNMLGKAEERVREWGEGKLSHYCVCLSVVVQRPAEEEGDSSQRQDKDCETHRGAGPEEEHHSKRSPPQGQQGLWLHILDPAARDGGVSLSARGTDRSRWSGGQSRLWRSLERQSPGTLRGSKVSGGVVSHSLPPSLQTCSSLHSGRGRRCS</sequence>
<reference evidence="3" key="1">
    <citation type="submission" date="2023-03" db="EMBL/GenBank/DDBJ databases">
        <authorList>
            <person name="Steffen K."/>
            <person name="Cardenas P."/>
        </authorList>
    </citation>
    <scope>NUCLEOTIDE SEQUENCE</scope>
</reference>
<organism evidence="3 4">
    <name type="scientific">Geodia barretti</name>
    <name type="common">Barrett's horny sponge</name>
    <dbReference type="NCBI Taxonomy" id="519541"/>
    <lineage>
        <taxon>Eukaryota</taxon>
        <taxon>Metazoa</taxon>
        <taxon>Porifera</taxon>
        <taxon>Demospongiae</taxon>
        <taxon>Heteroscleromorpha</taxon>
        <taxon>Tetractinellida</taxon>
        <taxon>Astrophorina</taxon>
        <taxon>Geodiidae</taxon>
        <taxon>Geodia</taxon>
    </lineage>
</organism>
<name>A0AA35TXH4_GEOBA</name>
<feature type="coiled-coil region" evidence="1">
    <location>
        <begin position="36"/>
        <end position="194"/>
    </location>
</feature>
<proteinExistence type="predicted"/>
<evidence type="ECO:0000256" key="1">
    <source>
        <dbReference type="SAM" id="Coils"/>
    </source>
</evidence>
<dbReference type="PANTHER" id="PTHR43977">
    <property type="entry name" value="STRUCTURAL MAINTENANCE OF CHROMOSOMES PROTEIN 3"/>
    <property type="match status" value="1"/>
</dbReference>
<feature type="compositionally biased region" description="Basic and acidic residues" evidence="2">
    <location>
        <begin position="382"/>
        <end position="403"/>
    </location>
</feature>
<dbReference type="GO" id="GO:0005524">
    <property type="term" value="F:ATP binding"/>
    <property type="evidence" value="ECO:0007669"/>
    <property type="project" value="InterPro"/>
</dbReference>
<feature type="compositionally biased region" description="Low complexity" evidence="2">
    <location>
        <begin position="462"/>
        <end position="471"/>
    </location>
</feature>
<accession>A0AA35TXH4</accession>
<dbReference type="SUPFAM" id="SSF75553">
    <property type="entry name" value="Smc hinge domain"/>
    <property type="match status" value="1"/>
</dbReference>
<protein>
    <submittedName>
        <fullName evidence="3">Structural maintenance of chromosomes protein 2</fullName>
    </submittedName>
</protein>
<dbReference type="AlphaFoldDB" id="A0AA35TXH4"/>
<dbReference type="Proteomes" id="UP001174909">
    <property type="component" value="Unassembled WGS sequence"/>
</dbReference>
<evidence type="ECO:0000313" key="3">
    <source>
        <dbReference type="EMBL" id="CAI8055743.1"/>
    </source>
</evidence>
<comment type="caution">
    <text evidence="3">The sequence shown here is derived from an EMBL/GenBank/DDBJ whole genome shotgun (WGS) entry which is preliminary data.</text>
</comment>
<evidence type="ECO:0000256" key="2">
    <source>
        <dbReference type="SAM" id="MobiDB-lite"/>
    </source>
</evidence>
<feature type="compositionally biased region" description="Polar residues" evidence="2">
    <location>
        <begin position="474"/>
        <end position="485"/>
    </location>
</feature>
<feature type="compositionally biased region" description="Basic and acidic residues" evidence="2">
    <location>
        <begin position="226"/>
        <end position="260"/>
    </location>
</feature>
<dbReference type="GO" id="GO:0005694">
    <property type="term" value="C:chromosome"/>
    <property type="evidence" value="ECO:0007669"/>
    <property type="project" value="InterPro"/>
</dbReference>
<keyword evidence="4" id="KW-1185">Reference proteome</keyword>
<feature type="compositionally biased region" description="Polar residues" evidence="2">
    <location>
        <begin position="206"/>
        <end position="223"/>
    </location>
</feature>